<evidence type="ECO:0000313" key="2">
    <source>
        <dbReference type="Proteomes" id="UP000308705"/>
    </source>
</evidence>
<dbReference type="EMBL" id="SZQA01000010">
    <property type="protein sequence ID" value="TKK88660.1"/>
    <property type="molecule type" value="Genomic_DNA"/>
</dbReference>
<keyword evidence="2" id="KW-1185">Reference proteome</keyword>
<dbReference type="OrthoDB" id="3539496at2"/>
<proteinExistence type="predicted"/>
<name>A0A4U3MIH4_9ACTN</name>
<dbReference type="AlphaFoldDB" id="A0A4U3MIH4"/>
<evidence type="ECO:0000313" key="1">
    <source>
        <dbReference type="EMBL" id="TKK88660.1"/>
    </source>
</evidence>
<organism evidence="1 2">
    <name type="scientific">Herbidospora galbida</name>
    <dbReference type="NCBI Taxonomy" id="2575442"/>
    <lineage>
        <taxon>Bacteria</taxon>
        <taxon>Bacillati</taxon>
        <taxon>Actinomycetota</taxon>
        <taxon>Actinomycetes</taxon>
        <taxon>Streptosporangiales</taxon>
        <taxon>Streptosporangiaceae</taxon>
        <taxon>Herbidospora</taxon>
    </lineage>
</organism>
<sequence length="84" mass="9383">MAAEDGLSGPDDDRAEELARRLRDAQRRVRDLPLTGEERERVARRLLAICDAAKRDIPHATTRLEGFIAFLDGEFDTPSGGEFT</sequence>
<gene>
    <name evidence="1" type="ORF">FDA94_13435</name>
</gene>
<accession>A0A4U3MIH4</accession>
<comment type="caution">
    <text evidence="1">The sequence shown here is derived from an EMBL/GenBank/DDBJ whole genome shotgun (WGS) entry which is preliminary data.</text>
</comment>
<dbReference type="RefSeq" id="WP_137247388.1">
    <property type="nucleotide sequence ID" value="NZ_SZQA01000010.1"/>
</dbReference>
<reference evidence="1 2" key="1">
    <citation type="submission" date="2019-04" db="EMBL/GenBank/DDBJ databases">
        <title>Herbidospora sp. NEAU-GS14.nov., a novel actinomycete isolated from soil.</title>
        <authorList>
            <person name="Han L."/>
        </authorList>
    </citation>
    <scope>NUCLEOTIDE SEQUENCE [LARGE SCALE GENOMIC DNA]</scope>
    <source>
        <strain evidence="1 2">NEAU-GS14</strain>
    </source>
</reference>
<protein>
    <submittedName>
        <fullName evidence="1">Uncharacterized protein</fullName>
    </submittedName>
</protein>
<dbReference type="Proteomes" id="UP000308705">
    <property type="component" value="Unassembled WGS sequence"/>
</dbReference>